<dbReference type="InterPro" id="IPR038898">
    <property type="entry name" value="BROX"/>
</dbReference>
<keyword evidence="2" id="KW-0472">Membrane</keyword>
<keyword evidence="5" id="KW-1185">Reference proteome</keyword>
<evidence type="ECO:0000256" key="1">
    <source>
        <dbReference type="ARBA" id="ARBA00008901"/>
    </source>
</evidence>
<evidence type="ECO:0000256" key="2">
    <source>
        <dbReference type="SAM" id="Phobius"/>
    </source>
</evidence>
<sequence>MSESTRINCLFCPTHVDHTTVFFCSIIIIINLLVEFQYFYAVKKCANYALLPHQDALLERMGCTYSVYRKKKTNFPEVVVFVPSTRIPVQSDLQRVLKGVIPRDLADKLTSLRNQIVLVAEDTGGSAIAELRRALNEYLSLLIGLTKKEYGLEGLIDFRWKHLEDGKQDSSVANTWFEVLSAVHLMAMLTLSEADSMMIPKDSSGSGFRVVSSDSKREAIDLLLKASGYLDFCLRDILTRIPPEISSTEHPIVKYIQTKSRNTFPHDLQEGVLEAIAIQTLGQGTEIQLGLAVECQKATLSVKRRLACEQLIYFSQAYHCLLGCDINQGSGRKHLRFIKWKFLEAKAAAYYYHGLILDKGNEPNSSIGAVSCFLAAEELLAESKKASLSFCLAAPVTRVPPLWGAMKFLHQKIPEVASRKSQMYGYLWEQEKGLQSLPDLPDFQLSLRPDDYELPEIDPAWDSRNWESLGQPLKEHLIDSDENPTD</sequence>
<feature type="transmembrane region" description="Helical" evidence="2">
    <location>
        <begin position="21"/>
        <end position="40"/>
    </location>
</feature>
<keyword evidence="2" id="KW-1133">Transmembrane helix</keyword>
<dbReference type="CDD" id="cd09034">
    <property type="entry name" value="BRO1_Alix_like"/>
    <property type="match status" value="1"/>
</dbReference>
<dbReference type="EMBL" id="CP144695">
    <property type="protein sequence ID" value="WVZ07648.1"/>
    <property type="molecule type" value="Genomic_DNA"/>
</dbReference>
<evidence type="ECO:0000313" key="5">
    <source>
        <dbReference type="Proteomes" id="UP001374535"/>
    </source>
</evidence>
<reference evidence="4 5" key="1">
    <citation type="journal article" date="2023" name="Life. Sci Alliance">
        <title>Evolutionary insights into 3D genome organization and epigenetic landscape of Vigna mungo.</title>
        <authorList>
            <person name="Junaid A."/>
            <person name="Singh B."/>
            <person name="Bhatia S."/>
        </authorList>
    </citation>
    <scope>NUCLEOTIDE SEQUENCE [LARGE SCALE GENOMIC DNA]</scope>
    <source>
        <strain evidence="4">Urdbean</strain>
    </source>
</reference>
<gene>
    <name evidence="4" type="ORF">V8G54_020994</name>
</gene>
<evidence type="ECO:0000313" key="4">
    <source>
        <dbReference type="EMBL" id="WVZ07648.1"/>
    </source>
</evidence>
<protein>
    <recommendedName>
        <fullName evidence="3">BRO1 domain-containing protein</fullName>
    </recommendedName>
</protein>
<comment type="similarity">
    <text evidence="1">Belongs to the BROX family.</text>
</comment>
<accession>A0AAQ3NFC7</accession>
<dbReference type="InterPro" id="IPR038499">
    <property type="entry name" value="BRO1_sf"/>
</dbReference>
<dbReference type="SMART" id="SM01041">
    <property type="entry name" value="BRO1"/>
    <property type="match status" value="1"/>
</dbReference>
<dbReference type="PANTHER" id="PTHR23032">
    <property type="entry name" value="BRO1 DOMAIN-CONTAINING PROTEIN BROX"/>
    <property type="match status" value="1"/>
</dbReference>
<dbReference type="Proteomes" id="UP001374535">
    <property type="component" value="Chromosome 6"/>
</dbReference>
<feature type="domain" description="BRO1" evidence="3">
    <location>
        <begin position="64"/>
        <end position="486"/>
    </location>
</feature>
<evidence type="ECO:0000259" key="3">
    <source>
        <dbReference type="PROSITE" id="PS51180"/>
    </source>
</evidence>
<dbReference type="InterPro" id="IPR004328">
    <property type="entry name" value="BRO1_dom"/>
</dbReference>
<dbReference type="Gene3D" id="1.25.40.280">
    <property type="entry name" value="alix/aip1 like domains"/>
    <property type="match status" value="1"/>
</dbReference>
<dbReference type="AlphaFoldDB" id="A0AAQ3NFC7"/>
<organism evidence="4 5">
    <name type="scientific">Vigna mungo</name>
    <name type="common">Black gram</name>
    <name type="synonym">Phaseolus mungo</name>
    <dbReference type="NCBI Taxonomy" id="3915"/>
    <lineage>
        <taxon>Eukaryota</taxon>
        <taxon>Viridiplantae</taxon>
        <taxon>Streptophyta</taxon>
        <taxon>Embryophyta</taxon>
        <taxon>Tracheophyta</taxon>
        <taxon>Spermatophyta</taxon>
        <taxon>Magnoliopsida</taxon>
        <taxon>eudicotyledons</taxon>
        <taxon>Gunneridae</taxon>
        <taxon>Pentapetalae</taxon>
        <taxon>rosids</taxon>
        <taxon>fabids</taxon>
        <taxon>Fabales</taxon>
        <taxon>Fabaceae</taxon>
        <taxon>Papilionoideae</taxon>
        <taxon>50 kb inversion clade</taxon>
        <taxon>NPAAA clade</taxon>
        <taxon>indigoferoid/millettioid clade</taxon>
        <taxon>Phaseoleae</taxon>
        <taxon>Vigna</taxon>
    </lineage>
</organism>
<name>A0AAQ3NFC7_VIGMU</name>
<dbReference type="PROSITE" id="PS51180">
    <property type="entry name" value="BRO1"/>
    <property type="match status" value="1"/>
</dbReference>
<proteinExistence type="inferred from homology"/>
<dbReference type="PANTHER" id="PTHR23032:SF2">
    <property type="entry name" value="ENDOSOMAL TARGETING BRO1-LIKE DOMAIN-CONTAINING PROTEIN"/>
    <property type="match status" value="1"/>
</dbReference>
<keyword evidence="2" id="KW-0812">Transmembrane</keyword>